<accession>A0ABY5VC87</accession>
<keyword evidence="1" id="KW-0472">Membrane</keyword>
<keyword evidence="1" id="KW-1133">Transmembrane helix</keyword>
<dbReference type="Proteomes" id="UP001060164">
    <property type="component" value="Chromosome"/>
</dbReference>
<evidence type="ECO:0000256" key="1">
    <source>
        <dbReference type="SAM" id="Phobius"/>
    </source>
</evidence>
<feature type="transmembrane region" description="Helical" evidence="1">
    <location>
        <begin position="12"/>
        <end position="32"/>
    </location>
</feature>
<dbReference type="RefSeq" id="WP_028529244.1">
    <property type="nucleotide sequence ID" value="NZ_CABLBR010000021.1"/>
</dbReference>
<name>A0ABY5VC87_9FIRM</name>
<evidence type="ECO:0000313" key="2">
    <source>
        <dbReference type="EMBL" id="UWP58187.1"/>
    </source>
</evidence>
<protein>
    <submittedName>
        <fullName evidence="2">Uncharacterized protein</fullName>
    </submittedName>
</protein>
<gene>
    <name evidence="2" type="ORF">NQ502_12440</name>
</gene>
<organism evidence="2 3">
    <name type="scientific">Ruminococcus gauvreauii</name>
    <dbReference type="NCBI Taxonomy" id="438033"/>
    <lineage>
        <taxon>Bacteria</taxon>
        <taxon>Bacillati</taxon>
        <taxon>Bacillota</taxon>
        <taxon>Clostridia</taxon>
        <taxon>Eubacteriales</taxon>
        <taxon>Oscillospiraceae</taxon>
        <taxon>Ruminococcus</taxon>
    </lineage>
</organism>
<keyword evidence="1" id="KW-0812">Transmembrane</keyword>
<keyword evidence="3" id="KW-1185">Reference proteome</keyword>
<evidence type="ECO:0000313" key="3">
    <source>
        <dbReference type="Proteomes" id="UP001060164"/>
    </source>
</evidence>
<proteinExistence type="predicted"/>
<dbReference type="EMBL" id="CP102290">
    <property type="protein sequence ID" value="UWP58187.1"/>
    <property type="molecule type" value="Genomic_DNA"/>
</dbReference>
<reference evidence="2" key="1">
    <citation type="journal article" date="2022" name="Cell">
        <title>Design, construction, and in vivo augmentation of a complex gut microbiome.</title>
        <authorList>
            <person name="Cheng A.G."/>
            <person name="Ho P.Y."/>
            <person name="Aranda-Diaz A."/>
            <person name="Jain S."/>
            <person name="Yu F.B."/>
            <person name="Meng X."/>
            <person name="Wang M."/>
            <person name="Iakiviak M."/>
            <person name="Nagashima K."/>
            <person name="Zhao A."/>
            <person name="Murugkar P."/>
            <person name="Patil A."/>
            <person name="Atabakhsh K."/>
            <person name="Weakley A."/>
            <person name="Yan J."/>
            <person name="Brumbaugh A.R."/>
            <person name="Higginbottom S."/>
            <person name="Dimas A."/>
            <person name="Shiver A.L."/>
            <person name="Deutschbauer A."/>
            <person name="Neff N."/>
            <person name="Sonnenburg J.L."/>
            <person name="Huang K.C."/>
            <person name="Fischbach M.A."/>
        </authorList>
    </citation>
    <scope>NUCLEOTIDE SEQUENCE</scope>
    <source>
        <strain evidence="2">DSM 19829</strain>
    </source>
</reference>
<sequence>MIEENRTLLRRIYIVAVATLISFWCVVAAGGIKIRQLAGKLEETQVQLEGVMETVEGIDVDSLNETIQTLNKIIDPLRTLMGG</sequence>